<dbReference type="GO" id="GO:0005524">
    <property type="term" value="F:ATP binding"/>
    <property type="evidence" value="ECO:0007669"/>
    <property type="project" value="InterPro"/>
</dbReference>
<sequence>MRPVQVVGIGGGSAAGKSTLARRVTARQSGAALLSLDDYFRTDREAGPFTAPDAAGVRHFDLNHPDAVDWSRVHAALEDHRRCGTALLIVEGTFALVSPDLRGRMTLRVFLAAPEDLRLERKAARNLAERGVPPEVTRRNHALSARPGFRQFVAGSAAHADLILNGEEDPDGNARILLERLR</sequence>
<accession>A0A221SWC0</accession>
<dbReference type="GO" id="GO:0016301">
    <property type="term" value="F:kinase activity"/>
    <property type="evidence" value="ECO:0007669"/>
    <property type="project" value="InterPro"/>
</dbReference>
<dbReference type="AlphaFoldDB" id="A0A221SWC0"/>
<dbReference type="InterPro" id="IPR006083">
    <property type="entry name" value="PRK/URK"/>
</dbReference>
<evidence type="ECO:0000313" key="3">
    <source>
        <dbReference type="Proteomes" id="UP000259030"/>
    </source>
</evidence>
<dbReference type="Gene3D" id="3.40.50.300">
    <property type="entry name" value="P-loop containing nucleotide triphosphate hydrolases"/>
    <property type="match status" value="2"/>
</dbReference>
<evidence type="ECO:0000259" key="1">
    <source>
        <dbReference type="Pfam" id="PF00485"/>
    </source>
</evidence>
<organism evidence="2 3">
    <name type="scientific">Deinococcus ficus</name>
    <dbReference type="NCBI Taxonomy" id="317577"/>
    <lineage>
        <taxon>Bacteria</taxon>
        <taxon>Thermotogati</taxon>
        <taxon>Deinococcota</taxon>
        <taxon>Deinococci</taxon>
        <taxon>Deinococcales</taxon>
        <taxon>Deinococcaceae</taxon>
        <taxon>Deinococcus</taxon>
    </lineage>
</organism>
<dbReference type="Pfam" id="PF00485">
    <property type="entry name" value="PRK"/>
    <property type="match status" value="1"/>
</dbReference>
<name>A0A221SWC0_9DEIO</name>
<dbReference type="Proteomes" id="UP000259030">
    <property type="component" value="Chromosome"/>
</dbReference>
<keyword evidence="3" id="KW-1185">Reference proteome</keyword>
<reference evidence="2 3" key="1">
    <citation type="submission" date="2017-05" db="EMBL/GenBank/DDBJ databases">
        <title>The complete genome sequence of Deinococcus ficus isolated from the rhizosphere of the Ficus religiosa L. in Taiwan.</title>
        <authorList>
            <person name="Wu K.-M."/>
            <person name="Liao T.-L."/>
            <person name="Liu Y.-M."/>
            <person name="Young C.-C."/>
            <person name="Tsai S.-F."/>
        </authorList>
    </citation>
    <scope>NUCLEOTIDE SEQUENCE [LARGE SCALE GENOMIC DNA]</scope>
    <source>
        <strain evidence="2 3">CC-FR2-10</strain>
    </source>
</reference>
<dbReference type="STRING" id="317577.GCA_000419625_02333"/>
<dbReference type="InterPro" id="IPR027417">
    <property type="entry name" value="P-loop_NTPase"/>
</dbReference>
<dbReference type="SUPFAM" id="SSF52540">
    <property type="entry name" value="P-loop containing nucleoside triphosphate hydrolases"/>
    <property type="match status" value="1"/>
</dbReference>
<gene>
    <name evidence="2" type="ORF">DFI_07915</name>
</gene>
<proteinExistence type="predicted"/>
<dbReference type="PRINTS" id="PR00988">
    <property type="entry name" value="URIDINKINASE"/>
</dbReference>
<dbReference type="KEGG" id="dfc:DFI_07915"/>
<dbReference type="PANTHER" id="PTHR10285">
    <property type="entry name" value="URIDINE KINASE"/>
    <property type="match status" value="1"/>
</dbReference>
<feature type="domain" description="Phosphoribulokinase/uridine kinase" evidence="1">
    <location>
        <begin position="83"/>
        <end position="165"/>
    </location>
</feature>
<protein>
    <recommendedName>
        <fullName evidence="1">Phosphoribulokinase/uridine kinase domain-containing protein</fullName>
    </recommendedName>
</protein>
<evidence type="ECO:0000313" key="2">
    <source>
        <dbReference type="EMBL" id="ASN80933.1"/>
    </source>
</evidence>
<dbReference type="EMBL" id="CP021081">
    <property type="protein sequence ID" value="ASN80933.1"/>
    <property type="molecule type" value="Genomic_DNA"/>
</dbReference>